<evidence type="ECO:0000259" key="1">
    <source>
        <dbReference type="Pfam" id="PF23212"/>
    </source>
</evidence>
<dbReference type="EMBL" id="SMCX01000006">
    <property type="protein sequence ID" value="TCW24550.1"/>
    <property type="molecule type" value="Genomic_DNA"/>
</dbReference>
<dbReference type="InterPro" id="IPR055492">
    <property type="entry name" value="DUF7064"/>
</dbReference>
<feature type="domain" description="DUF7065" evidence="2">
    <location>
        <begin position="86"/>
        <end position="122"/>
    </location>
</feature>
<organism evidence="3 4">
    <name type="scientific">Dietzia cinnamea</name>
    <dbReference type="NCBI Taxonomy" id="321318"/>
    <lineage>
        <taxon>Bacteria</taxon>
        <taxon>Bacillati</taxon>
        <taxon>Actinomycetota</taxon>
        <taxon>Actinomycetes</taxon>
        <taxon>Mycobacteriales</taxon>
        <taxon>Dietziaceae</taxon>
        <taxon>Dietzia</taxon>
    </lineage>
</organism>
<dbReference type="RefSeq" id="WP_131885487.1">
    <property type="nucleotide sequence ID" value="NZ_CP143053.1"/>
</dbReference>
<feature type="domain" description="DUF7064" evidence="1">
    <location>
        <begin position="124"/>
        <end position="245"/>
    </location>
</feature>
<dbReference type="InterPro" id="IPR055493">
    <property type="entry name" value="DUF7065"/>
</dbReference>
<dbReference type="Pfam" id="PF23212">
    <property type="entry name" value="DUF7064"/>
    <property type="match status" value="1"/>
</dbReference>
<reference evidence="3 4" key="1">
    <citation type="submission" date="2019-03" db="EMBL/GenBank/DDBJ databases">
        <title>Root nodule microbial communities of legume samples collected from USA, Mexico and Botswana.</title>
        <authorList>
            <person name="Hirsch A."/>
        </authorList>
    </citation>
    <scope>NUCLEOTIDE SEQUENCE [LARGE SCALE GENOMIC DNA]</scope>
    <source>
        <strain evidence="3 4">55</strain>
    </source>
</reference>
<sequence>MPSIILSDPQAPLPVREGLTYTVEAGDYTATFETVEPLRTYRVVVDGTAHTYPDPGAILRGEPGTPTRVRAELTWVTDGIDYQWTVTTRYEMPCRVTGTVTIDGEEVPFAGDGQRDHSWANRDWWGLPWMWNAFRLDDGEGFTAGTKVHSVVTRDMPFAFGYVQKGDAITELGEGSSIEEYDGDGRLTRAEFTLADVDLSFTVEPLAYGNILLVSEEGRVAHFVRAMADFAASDGRRGRGWIEWEFVLD</sequence>
<dbReference type="AlphaFoldDB" id="A0A4R3ZVF2"/>
<proteinExistence type="predicted"/>
<accession>A0A4R3ZVF2</accession>
<evidence type="ECO:0000313" key="3">
    <source>
        <dbReference type="EMBL" id="TCW24550.1"/>
    </source>
</evidence>
<comment type="caution">
    <text evidence="3">The sequence shown here is derived from an EMBL/GenBank/DDBJ whole genome shotgun (WGS) entry which is preliminary data.</text>
</comment>
<evidence type="ECO:0000313" key="4">
    <source>
        <dbReference type="Proteomes" id="UP000295805"/>
    </source>
</evidence>
<evidence type="ECO:0000259" key="2">
    <source>
        <dbReference type="Pfam" id="PF23213"/>
    </source>
</evidence>
<protein>
    <submittedName>
        <fullName evidence="3">Uncharacterized protein</fullName>
    </submittedName>
</protein>
<dbReference type="Proteomes" id="UP000295805">
    <property type="component" value="Unassembled WGS sequence"/>
</dbReference>
<gene>
    <name evidence="3" type="ORF">EDD19_1066</name>
</gene>
<dbReference type="GeneID" id="89531049"/>
<dbReference type="Pfam" id="PF23213">
    <property type="entry name" value="DUF7065"/>
    <property type="match status" value="1"/>
</dbReference>
<dbReference type="SUPFAM" id="SSF159245">
    <property type="entry name" value="AttH-like"/>
    <property type="match status" value="1"/>
</dbReference>
<name>A0A4R3ZVF2_9ACTN</name>